<evidence type="ECO:0000313" key="7">
    <source>
        <dbReference type="Proteomes" id="UP000596857"/>
    </source>
</evidence>
<sequence>MKLNSSGGPDHSAPQRLLPPALYALAAVDAAPRLLGQHLVRRTEDGDIRCRIVETEGYGGAEDKGSHAYGGRRTTRTEVMFSAGGATYVYLIYGMHYCFNVVTAAEDDPHAVLIRAVEPLTARDAELMAAYRGVAVRKPSDLSGGPGKLCRALRIDKSLNMARLDLRGGPIWLEQGEAPESLDIVQAPRINIPYAEEYALKPWRYYLRGNPYVSVNSTDAQPVILN</sequence>
<organism evidence="6 7">
    <name type="scientific">Paenibacillus phytohabitans</name>
    <dbReference type="NCBI Taxonomy" id="2654978"/>
    <lineage>
        <taxon>Bacteria</taxon>
        <taxon>Bacillati</taxon>
        <taxon>Bacillota</taxon>
        <taxon>Bacilli</taxon>
        <taxon>Bacillales</taxon>
        <taxon>Paenibacillaceae</taxon>
        <taxon>Paenibacillus</taxon>
    </lineage>
</organism>
<keyword evidence="2 5" id="KW-0227">DNA damage</keyword>
<dbReference type="Proteomes" id="UP000596857">
    <property type="component" value="Unassembled WGS sequence"/>
</dbReference>
<dbReference type="EC" id="3.2.2.-" evidence="5"/>
<reference evidence="6 7" key="1">
    <citation type="submission" date="2019-10" db="EMBL/GenBank/DDBJ databases">
        <title>Description of Paenibacillus terricola sp. nov.</title>
        <authorList>
            <person name="Carlier A."/>
            <person name="Qi S."/>
        </authorList>
    </citation>
    <scope>NUCLEOTIDE SEQUENCE [LARGE SCALE GENOMIC DNA]</scope>
    <source>
        <strain evidence="6 7">LMG 31459</strain>
    </source>
</reference>
<dbReference type="RefSeq" id="WP_171717580.1">
    <property type="nucleotide sequence ID" value="NZ_WHOB01000031.1"/>
</dbReference>
<dbReference type="CDD" id="cd00540">
    <property type="entry name" value="AAG"/>
    <property type="match status" value="1"/>
</dbReference>
<comment type="caution">
    <text evidence="6">The sequence shown here is derived from an EMBL/GenBank/DDBJ whole genome shotgun (WGS) entry which is preliminary data.</text>
</comment>
<accession>A0ABX1YJ69</accession>
<evidence type="ECO:0000256" key="2">
    <source>
        <dbReference type="ARBA" id="ARBA00022763"/>
    </source>
</evidence>
<dbReference type="Pfam" id="PF02245">
    <property type="entry name" value="Pur_DNA_glyco"/>
    <property type="match status" value="1"/>
</dbReference>
<evidence type="ECO:0000256" key="1">
    <source>
        <dbReference type="ARBA" id="ARBA00009232"/>
    </source>
</evidence>
<evidence type="ECO:0000313" key="6">
    <source>
        <dbReference type="EMBL" id="NOU79744.1"/>
    </source>
</evidence>
<dbReference type="InterPro" id="IPR003180">
    <property type="entry name" value="MPG"/>
</dbReference>
<dbReference type="InterPro" id="IPR036995">
    <property type="entry name" value="MPG_sf"/>
</dbReference>
<evidence type="ECO:0000256" key="4">
    <source>
        <dbReference type="ARBA" id="ARBA00023204"/>
    </source>
</evidence>
<keyword evidence="4 5" id="KW-0234">DNA repair</keyword>
<keyword evidence="3 5" id="KW-0378">Hydrolase</keyword>
<evidence type="ECO:0000256" key="5">
    <source>
        <dbReference type="HAMAP-Rule" id="MF_00527"/>
    </source>
</evidence>
<dbReference type="InterPro" id="IPR011034">
    <property type="entry name" value="Formyl_transferase-like_C_sf"/>
</dbReference>
<dbReference type="Gene3D" id="3.10.300.10">
    <property type="entry name" value="Methylpurine-DNA glycosylase (MPG)"/>
    <property type="match status" value="1"/>
</dbReference>
<name>A0ABX1YJ69_9BACL</name>
<evidence type="ECO:0000256" key="3">
    <source>
        <dbReference type="ARBA" id="ARBA00022801"/>
    </source>
</evidence>
<dbReference type="PANTHER" id="PTHR10429">
    <property type="entry name" value="DNA-3-METHYLADENINE GLYCOSYLASE"/>
    <property type="match status" value="1"/>
</dbReference>
<gene>
    <name evidence="6" type="ORF">GC101_12755</name>
</gene>
<dbReference type="SUPFAM" id="SSF50486">
    <property type="entry name" value="FMT C-terminal domain-like"/>
    <property type="match status" value="1"/>
</dbReference>
<keyword evidence="7" id="KW-1185">Reference proteome</keyword>
<dbReference type="EMBL" id="WHOB01000031">
    <property type="protein sequence ID" value="NOU79744.1"/>
    <property type="molecule type" value="Genomic_DNA"/>
</dbReference>
<dbReference type="HAMAP" id="MF_00527">
    <property type="entry name" value="3MGH"/>
    <property type="match status" value="1"/>
</dbReference>
<proteinExistence type="inferred from homology"/>
<protein>
    <recommendedName>
        <fullName evidence="5">Putative 3-methyladenine DNA glycosylase</fullName>
        <ecNumber evidence="5">3.2.2.-</ecNumber>
    </recommendedName>
</protein>
<dbReference type="PANTHER" id="PTHR10429:SF0">
    <property type="entry name" value="DNA-3-METHYLADENINE GLYCOSYLASE"/>
    <property type="match status" value="1"/>
</dbReference>
<dbReference type="NCBIfam" id="TIGR00567">
    <property type="entry name" value="3mg"/>
    <property type="match status" value="1"/>
</dbReference>
<comment type="similarity">
    <text evidence="1 5">Belongs to the DNA glycosylase MPG family.</text>
</comment>